<comment type="caution">
    <text evidence="1">The sequence shown here is derived from an EMBL/GenBank/DDBJ whole genome shotgun (WGS) entry which is preliminary data.</text>
</comment>
<gene>
    <name evidence="1" type="ORF">CEXT_546511</name>
</gene>
<proteinExistence type="predicted"/>
<dbReference type="Proteomes" id="UP001054945">
    <property type="component" value="Unassembled WGS sequence"/>
</dbReference>
<dbReference type="EMBL" id="BPLR01012883">
    <property type="protein sequence ID" value="GIY57311.1"/>
    <property type="molecule type" value="Genomic_DNA"/>
</dbReference>
<evidence type="ECO:0000313" key="2">
    <source>
        <dbReference type="Proteomes" id="UP001054945"/>
    </source>
</evidence>
<organism evidence="1 2">
    <name type="scientific">Caerostris extrusa</name>
    <name type="common">Bark spider</name>
    <name type="synonym">Caerostris bankana</name>
    <dbReference type="NCBI Taxonomy" id="172846"/>
    <lineage>
        <taxon>Eukaryota</taxon>
        <taxon>Metazoa</taxon>
        <taxon>Ecdysozoa</taxon>
        <taxon>Arthropoda</taxon>
        <taxon>Chelicerata</taxon>
        <taxon>Arachnida</taxon>
        <taxon>Araneae</taxon>
        <taxon>Araneomorphae</taxon>
        <taxon>Entelegynae</taxon>
        <taxon>Araneoidea</taxon>
        <taxon>Araneidae</taxon>
        <taxon>Caerostris</taxon>
    </lineage>
</organism>
<accession>A0AAV4UHJ5</accession>
<evidence type="ECO:0000313" key="1">
    <source>
        <dbReference type="EMBL" id="GIY57311.1"/>
    </source>
</evidence>
<name>A0AAV4UHJ5_CAEEX</name>
<dbReference type="AlphaFoldDB" id="A0AAV4UHJ5"/>
<reference evidence="1 2" key="1">
    <citation type="submission" date="2021-06" db="EMBL/GenBank/DDBJ databases">
        <title>Caerostris extrusa draft genome.</title>
        <authorList>
            <person name="Kono N."/>
            <person name="Arakawa K."/>
        </authorList>
    </citation>
    <scope>NUCLEOTIDE SEQUENCE [LARGE SCALE GENOMIC DNA]</scope>
</reference>
<keyword evidence="2" id="KW-1185">Reference proteome</keyword>
<protein>
    <submittedName>
        <fullName evidence="1">Uncharacterized protein</fullName>
    </submittedName>
</protein>
<sequence>MQRNGNFSEYSEQILKYKSIAGPNRQNSESEVGSGKDLLSCIKKRNSSAKQTVCFSRFKEARESEDRYVLKIIIKISDSTSERICLCIHFVTRG</sequence>